<name>A0AAV2DBT7_9ROSI</name>
<accession>A0AAV2DBT7</accession>
<protein>
    <submittedName>
        <fullName evidence="2">Uncharacterized protein</fullName>
    </submittedName>
</protein>
<dbReference type="Proteomes" id="UP001497516">
    <property type="component" value="Chromosome 2"/>
</dbReference>
<evidence type="ECO:0000256" key="1">
    <source>
        <dbReference type="SAM" id="MobiDB-lite"/>
    </source>
</evidence>
<feature type="region of interest" description="Disordered" evidence="1">
    <location>
        <begin position="13"/>
        <end position="60"/>
    </location>
</feature>
<gene>
    <name evidence="2" type="ORF">LTRI10_LOCUS13097</name>
</gene>
<evidence type="ECO:0000313" key="3">
    <source>
        <dbReference type="Proteomes" id="UP001497516"/>
    </source>
</evidence>
<proteinExistence type="predicted"/>
<organism evidence="2 3">
    <name type="scientific">Linum trigynum</name>
    <dbReference type="NCBI Taxonomy" id="586398"/>
    <lineage>
        <taxon>Eukaryota</taxon>
        <taxon>Viridiplantae</taxon>
        <taxon>Streptophyta</taxon>
        <taxon>Embryophyta</taxon>
        <taxon>Tracheophyta</taxon>
        <taxon>Spermatophyta</taxon>
        <taxon>Magnoliopsida</taxon>
        <taxon>eudicotyledons</taxon>
        <taxon>Gunneridae</taxon>
        <taxon>Pentapetalae</taxon>
        <taxon>rosids</taxon>
        <taxon>fabids</taxon>
        <taxon>Malpighiales</taxon>
        <taxon>Linaceae</taxon>
        <taxon>Linum</taxon>
    </lineage>
</organism>
<feature type="compositionally biased region" description="Pro residues" evidence="1">
    <location>
        <begin position="13"/>
        <end position="24"/>
    </location>
</feature>
<dbReference type="AlphaFoldDB" id="A0AAV2DBT7"/>
<sequence length="83" mass="8825">MGPKNFVLFPLQPKIPPKLKPGPPRHLLGSPSGRTLGRLLHGSPSPAHLSEPPPSRHSPLLDEAQANVAQNLTLSVSPNKMAC</sequence>
<reference evidence="2 3" key="1">
    <citation type="submission" date="2024-04" db="EMBL/GenBank/DDBJ databases">
        <authorList>
            <person name="Fracassetti M."/>
        </authorList>
    </citation>
    <scope>NUCLEOTIDE SEQUENCE [LARGE SCALE GENOMIC DNA]</scope>
</reference>
<evidence type="ECO:0000313" key="2">
    <source>
        <dbReference type="EMBL" id="CAL1371010.1"/>
    </source>
</evidence>
<keyword evidence="3" id="KW-1185">Reference proteome</keyword>
<dbReference type="EMBL" id="OZ034815">
    <property type="protein sequence ID" value="CAL1371010.1"/>
    <property type="molecule type" value="Genomic_DNA"/>
</dbReference>